<dbReference type="SUPFAM" id="SSF55961">
    <property type="entry name" value="Bet v1-like"/>
    <property type="match status" value="1"/>
</dbReference>
<dbReference type="Gene3D" id="3.30.530.20">
    <property type="match status" value="1"/>
</dbReference>
<protein>
    <submittedName>
        <fullName evidence="1">SRPBCC family protein</fullName>
    </submittedName>
</protein>
<dbReference type="Pfam" id="PF10604">
    <property type="entry name" value="Polyketide_cyc2"/>
    <property type="match status" value="1"/>
</dbReference>
<dbReference type="CDD" id="cd07812">
    <property type="entry name" value="SRPBCC"/>
    <property type="match status" value="1"/>
</dbReference>
<name>A0A4P6U5P2_STRSO</name>
<evidence type="ECO:0000313" key="2">
    <source>
        <dbReference type="Proteomes" id="UP000292547"/>
    </source>
</evidence>
<evidence type="ECO:0000313" key="1">
    <source>
        <dbReference type="EMBL" id="QBJ93508.1"/>
    </source>
</evidence>
<dbReference type="OrthoDB" id="5244508at2"/>
<accession>A0A4P6U5P2</accession>
<dbReference type="Proteomes" id="UP000292547">
    <property type="component" value="Chromosome"/>
</dbReference>
<dbReference type="KEGG" id="sseo:D0Z67_26665"/>
<dbReference type="AlphaFoldDB" id="A0A4P6U5P2"/>
<organism evidence="1 2">
    <name type="scientific">Streptomyces seoulensis</name>
    <dbReference type="NCBI Taxonomy" id="73044"/>
    <lineage>
        <taxon>Bacteria</taxon>
        <taxon>Bacillati</taxon>
        <taxon>Actinomycetota</taxon>
        <taxon>Actinomycetes</taxon>
        <taxon>Kitasatosporales</taxon>
        <taxon>Streptomycetaceae</taxon>
        <taxon>Streptomyces</taxon>
    </lineage>
</organism>
<dbReference type="RefSeq" id="WP_031182211.1">
    <property type="nucleotide sequence ID" value="NZ_CP032229.1"/>
</dbReference>
<dbReference type="InterPro" id="IPR019587">
    <property type="entry name" value="Polyketide_cyclase/dehydratase"/>
</dbReference>
<dbReference type="EMBL" id="CP032229">
    <property type="protein sequence ID" value="QBJ93508.1"/>
    <property type="molecule type" value="Genomic_DNA"/>
</dbReference>
<gene>
    <name evidence="1" type="ORF">D0Z67_26665</name>
</gene>
<keyword evidence="2" id="KW-1185">Reference proteome</keyword>
<dbReference type="GeneID" id="300102494"/>
<dbReference type="STRING" id="73044.GCA_000725795_04053"/>
<dbReference type="InterPro" id="IPR023393">
    <property type="entry name" value="START-like_dom_sf"/>
</dbReference>
<reference evidence="1 2" key="1">
    <citation type="submission" date="2018-08" db="EMBL/GenBank/DDBJ databases">
        <title>The complete genome sequence of Streptomyces seoulensis, a pioneer strain for nickel superoxide dismutase discovery.</title>
        <authorList>
            <person name="Shin J."/>
            <person name="Lee J.-S."/>
            <person name="Lee E.-J."/>
            <person name="Youn H.-D."/>
        </authorList>
    </citation>
    <scope>NUCLEOTIDE SEQUENCE [LARGE SCALE GENOMIC DNA]</scope>
    <source>
        <strain evidence="1 2">KCTC 9819</strain>
    </source>
</reference>
<proteinExistence type="predicted"/>
<sequence>MGNYDNSIDVAVPADRLFDYLADVENLPSYLPRLTAVEPEGGDRVTVTAHIDPPGEPEQDVTSEAWVHVLEDGKSLEWGAPGPDDYHGRLHVAAGDEAGSSRLTVELHTDNVEGEHVSRGLEEALHGIKRAAERSAR</sequence>